<dbReference type="InterPro" id="IPR036597">
    <property type="entry name" value="Fido-like_dom_sf"/>
</dbReference>
<dbReference type="Proteomes" id="UP000230607">
    <property type="component" value="Chromosome 1"/>
</dbReference>
<sequence>MVDKQENLIMKASYIFGGIPWAQPFSGGNKRTAFVCADTLLRLNGFRLAIDDENEKNILENY</sequence>
<feature type="domain" description="Fido" evidence="1">
    <location>
        <begin position="1"/>
        <end position="62"/>
    </location>
</feature>
<dbReference type="InterPro" id="IPR053737">
    <property type="entry name" value="Type_II_TA_Toxin"/>
</dbReference>
<organism evidence="2 3">
    <name type="scientific">Candidatus Nitrosotalea okcheonensis</name>
    <dbReference type="NCBI Taxonomy" id="1903276"/>
    <lineage>
        <taxon>Archaea</taxon>
        <taxon>Nitrososphaerota</taxon>
        <taxon>Nitrososphaeria</taxon>
        <taxon>Nitrosotaleales</taxon>
        <taxon>Nitrosotaleaceae</taxon>
        <taxon>Nitrosotalea</taxon>
    </lineage>
</organism>
<keyword evidence="3" id="KW-1185">Reference proteome</keyword>
<dbReference type="PROSITE" id="PS51459">
    <property type="entry name" value="FIDO"/>
    <property type="match status" value="1"/>
</dbReference>
<dbReference type="EMBL" id="LT841358">
    <property type="protein sequence ID" value="SMH71559.1"/>
    <property type="molecule type" value="Genomic_DNA"/>
</dbReference>
<dbReference type="Gene3D" id="1.20.120.1870">
    <property type="entry name" value="Fic/DOC protein, Fido domain"/>
    <property type="match status" value="1"/>
</dbReference>
<evidence type="ECO:0000313" key="3">
    <source>
        <dbReference type="Proteomes" id="UP000230607"/>
    </source>
</evidence>
<gene>
    <name evidence="2" type="ORF">NCS_11371</name>
</gene>
<name>A0A2H1FFK6_9ARCH</name>
<proteinExistence type="predicted"/>
<reference evidence="3" key="1">
    <citation type="submission" date="2017-03" db="EMBL/GenBank/DDBJ databases">
        <authorList>
            <person name="Herbold C."/>
        </authorList>
    </citation>
    <scope>NUCLEOTIDE SEQUENCE [LARGE SCALE GENOMIC DNA]</scope>
</reference>
<evidence type="ECO:0000259" key="1">
    <source>
        <dbReference type="PROSITE" id="PS51459"/>
    </source>
</evidence>
<dbReference type="InterPro" id="IPR003812">
    <property type="entry name" value="Fido"/>
</dbReference>
<protein>
    <recommendedName>
        <fullName evidence="1">Fido domain-containing protein</fullName>
    </recommendedName>
</protein>
<accession>A0A2H1FFK6</accession>
<dbReference type="SUPFAM" id="SSF140931">
    <property type="entry name" value="Fic-like"/>
    <property type="match status" value="1"/>
</dbReference>
<dbReference type="Pfam" id="PF02661">
    <property type="entry name" value="Fic"/>
    <property type="match status" value="1"/>
</dbReference>
<evidence type="ECO:0000313" key="2">
    <source>
        <dbReference type="EMBL" id="SMH71559.1"/>
    </source>
</evidence>
<dbReference type="AlphaFoldDB" id="A0A2H1FFK6"/>